<dbReference type="RefSeq" id="WP_388013406.1">
    <property type="nucleotide sequence ID" value="NZ_JBHUDT010000001.1"/>
</dbReference>
<gene>
    <name evidence="1" type="ORF">ACFSQS_02215</name>
</gene>
<proteinExistence type="predicted"/>
<accession>A0ABW5JNA0</accession>
<reference evidence="2" key="1">
    <citation type="journal article" date="2019" name="Int. J. Syst. Evol. Microbiol.">
        <title>The Global Catalogue of Microorganisms (GCM) 10K type strain sequencing project: providing services to taxonomists for standard genome sequencing and annotation.</title>
        <authorList>
            <consortium name="The Broad Institute Genomics Platform"/>
            <consortium name="The Broad Institute Genome Sequencing Center for Infectious Disease"/>
            <person name="Wu L."/>
            <person name="Ma J."/>
        </authorList>
    </citation>
    <scope>NUCLEOTIDE SEQUENCE [LARGE SCALE GENOMIC DNA]</scope>
    <source>
        <strain evidence="2">KCTC 42903</strain>
    </source>
</reference>
<dbReference type="Proteomes" id="UP001597441">
    <property type="component" value="Unassembled WGS sequence"/>
</dbReference>
<sequence>MKKNLSLFLGLIILFTSCKSKIKYSDFNESDFYEVQGIINYANPSNNPFDVSIVKNIGYSYFLDRPIHLKGEEKNIEMFEPKKGYPLIVLVHKDNENISFYGRVGILKTLNNKEKEFLKKHIQDEIKKIE</sequence>
<evidence type="ECO:0000313" key="1">
    <source>
        <dbReference type="EMBL" id="MFD2533903.1"/>
    </source>
</evidence>
<evidence type="ECO:0000313" key="2">
    <source>
        <dbReference type="Proteomes" id="UP001597441"/>
    </source>
</evidence>
<dbReference type="PROSITE" id="PS51257">
    <property type="entry name" value="PROKAR_LIPOPROTEIN"/>
    <property type="match status" value="1"/>
</dbReference>
<evidence type="ECO:0008006" key="3">
    <source>
        <dbReference type="Google" id="ProtNLM"/>
    </source>
</evidence>
<comment type="caution">
    <text evidence="1">The sequence shown here is derived from an EMBL/GenBank/DDBJ whole genome shotgun (WGS) entry which is preliminary data.</text>
</comment>
<keyword evidence="2" id="KW-1185">Reference proteome</keyword>
<name>A0ABW5JNA0_9FLAO</name>
<protein>
    <recommendedName>
        <fullName evidence="3">Lipoprotein</fullName>
    </recommendedName>
</protein>
<dbReference type="EMBL" id="JBHULK010000001">
    <property type="protein sequence ID" value="MFD2533903.1"/>
    <property type="molecule type" value="Genomic_DNA"/>
</dbReference>
<organism evidence="1 2">
    <name type="scientific">Gelatiniphilus marinus</name>
    <dbReference type="NCBI Taxonomy" id="1759464"/>
    <lineage>
        <taxon>Bacteria</taxon>
        <taxon>Pseudomonadati</taxon>
        <taxon>Bacteroidota</taxon>
        <taxon>Flavobacteriia</taxon>
        <taxon>Flavobacteriales</taxon>
        <taxon>Flavobacteriaceae</taxon>
        <taxon>Gelatiniphilus</taxon>
    </lineage>
</organism>